<keyword evidence="1" id="KW-0479">Metal-binding</keyword>
<dbReference type="FunFam" id="3.30.40.10:FF:000383">
    <property type="entry name" value="RING/U-box superfamily protein"/>
    <property type="match status" value="1"/>
</dbReference>
<protein>
    <recommendedName>
        <fullName evidence="3">RING-type domain-containing protein</fullName>
    </recommendedName>
</protein>
<dbReference type="PROSITE" id="PS50089">
    <property type="entry name" value="ZF_RING_2"/>
    <property type="match status" value="1"/>
</dbReference>
<dbReference type="GO" id="GO:0008270">
    <property type="term" value="F:zinc ion binding"/>
    <property type="evidence" value="ECO:0007669"/>
    <property type="project" value="UniProtKB-KW"/>
</dbReference>
<feature type="domain" description="RING-type" evidence="3">
    <location>
        <begin position="262"/>
        <end position="304"/>
    </location>
</feature>
<dbReference type="GO" id="GO:0004842">
    <property type="term" value="F:ubiquitin-protein transferase activity"/>
    <property type="evidence" value="ECO:0007669"/>
    <property type="project" value="InterPro"/>
</dbReference>
<dbReference type="InterPro" id="IPR001841">
    <property type="entry name" value="Znf_RING"/>
</dbReference>
<evidence type="ECO:0000256" key="2">
    <source>
        <dbReference type="SAM" id="MobiDB-lite"/>
    </source>
</evidence>
<evidence type="ECO:0000313" key="5">
    <source>
        <dbReference type="Proteomes" id="UP000652761"/>
    </source>
</evidence>
<comment type="caution">
    <text evidence="4">The sequence shown here is derived from an EMBL/GenBank/DDBJ whole genome shotgun (WGS) entry which is preliminary data.</text>
</comment>
<dbReference type="GO" id="GO:0030014">
    <property type="term" value="C:CCR4-NOT complex"/>
    <property type="evidence" value="ECO:0007669"/>
    <property type="project" value="InterPro"/>
</dbReference>
<dbReference type="AlphaFoldDB" id="A0A843U8U5"/>
<evidence type="ECO:0000313" key="4">
    <source>
        <dbReference type="EMBL" id="MQL78224.1"/>
    </source>
</evidence>
<feature type="compositionally biased region" description="Basic residues" evidence="2">
    <location>
        <begin position="17"/>
        <end position="30"/>
    </location>
</feature>
<dbReference type="CDD" id="cd16618">
    <property type="entry name" value="mRING-HC-C4C4_CNOT4"/>
    <property type="match status" value="1"/>
</dbReference>
<feature type="compositionally biased region" description="Low complexity" evidence="2">
    <location>
        <begin position="57"/>
        <end position="68"/>
    </location>
</feature>
<dbReference type="Pfam" id="PF14570">
    <property type="entry name" value="zf-RING_4"/>
    <property type="match status" value="1"/>
</dbReference>
<evidence type="ECO:0000256" key="1">
    <source>
        <dbReference type="PROSITE-ProRule" id="PRU00175"/>
    </source>
</evidence>
<name>A0A843U8U5_COLES</name>
<dbReference type="InterPro" id="IPR039515">
    <property type="entry name" value="NOT4_mRING-HC-C4C4"/>
</dbReference>
<feature type="compositionally biased region" description="Basic and acidic residues" evidence="2">
    <location>
        <begin position="86"/>
        <end position="95"/>
    </location>
</feature>
<feature type="region of interest" description="Disordered" evidence="2">
    <location>
        <begin position="1"/>
        <end position="32"/>
    </location>
</feature>
<keyword evidence="5" id="KW-1185">Reference proteome</keyword>
<keyword evidence="1" id="KW-0863">Zinc-finger</keyword>
<dbReference type="InterPro" id="IPR039780">
    <property type="entry name" value="Mot2"/>
</dbReference>
<proteinExistence type="predicted"/>
<reference evidence="4" key="1">
    <citation type="submission" date="2017-07" db="EMBL/GenBank/DDBJ databases">
        <title>Taro Niue Genome Assembly and Annotation.</title>
        <authorList>
            <person name="Atibalentja N."/>
            <person name="Keating K."/>
            <person name="Fields C.J."/>
        </authorList>
    </citation>
    <scope>NUCLEOTIDE SEQUENCE</scope>
    <source>
        <strain evidence="4">Niue_2</strain>
        <tissue evidence="4">Leaf</tissue>
    </source>
</reference>
<feature type="region of interest" description="Disordered" evidence="2">
    <location>
        <begin position="46"/>
        <end position="95"/>
    </location>
</feature>
<organism evidence="4 5">
    <name type="scientific">Colocasia esculenta</name>
    <name type="common">Wild taro</name>
    <name type="synonym">Arum esculentum</name>
    <dbReference type="NCBI Taxonomy" id="4460"/>
    <lineage>
        <taxon>Eukaryota</taxon>
        <taxon>Viridiplantae</taxon>
        <taxon>Streptophyta</taxon>
        <taxon>Embryophyta</taxon>
        <taxon>Tracheophyta</taxon>
        <taxon>Spermatophyta</taxon>
        <taxon>Magnoliopsida</taxon>
        <taxon>Liliopsida</taxon>
        <taxon>Araceae</taxon>
        <taxon>Aroideae</taxon>
        <taxon>Colocasieae</taxon>
        <taxon>Colocasia</taxon>
    </lineage>
</organism>
<dbReference type="EMBL" id="NMUH01000388">
    <property type="protein sequence ID" value="MQL78224.1"/>
    <property type="molecule type" value="Genomic_DNA"/>
</dbReference>
<dbReference type="Gene3D" id="3.30.40.10">
    <property type="entry name" value="Zinc/RING finger domain, C3HC4 (zinc finger)"/>
    <property type="match status" value="1"/>
</dbReference>
<gene>
    <name evidence="4" type="ORF">Taro_010651</name>
</gene>
<dbReference type="PANTHER" id="PTHR12603:SF0">
    <property type="entry name" value="CCR4-NOT TRANSCRIPTION COMPLEX SUBUNIT 4"/>
    <property type="match status" value="1"/>
</dbReference>
<feature type="compositionally biased region" description="Low complexity" evidence="2">
    <location>
        <begin position="1"/>
        <end position="16"/>
    </location>
</feature>
<keyword evidence="1" id="KW-0862">Zinc</keyword>
<dbReference type="InterPro" id="IPR013083">
    <property type="entry name" value="Znf_RING/FYVE/PHD"/>
</dbReference>
<feature type="non-terminal residue" evidence="4">
    <location>
        <position position="328"/>
    </location>
</feature>
<dbReference type="GO" id="GO:0016567">
    <property type="term" value="P:protein ubiquitination"/>
    <property type="evidence" value="ECO:0007669"/>
    <property type="project" value="TreeGrafter"/>
</dbReference>
<dbReference type="Proteomes" id="UP000652761">
    <property type="component" value="Unassembled WGS sequence"/>
</dbReference>
<dbReference type="OrthoDB" id="1923159at2759"/>
<dbReference type="PANTHER" id="PTHR12603">
    <property type="entry name" value="CCR4-NOT TRANSCRIPTION COMPLEX RELATED"/>
    <property type="match status" value="1"/>
</dbReference>
<dbReference type="SUPFAM" id="SSF57850">
    <property type="entry name" value="RING/U-box"/>
    <property type="match status" value="1"/>
</dbReference>
<sequence length="328" mass="35312">MGSDAAAAAKASSPAAGKKKKTNRSAKLKQCKLDARREQWLSHVKNKSCKVVNIDTSPSSASPVPLSLNRTGKPSAPVGGGSNSQERPRREEDSRRMGFHVVGLDSQANSLATGVSGNGSTRKDCLASSVRRGSYLRAAGNADEYDDKDVIKGKGRGEGSLDDWEAVADALATRAAGCSPQSFKRTAAVHGSARSVMPHNGDGILGKPVPDRRIPRAWTLDDVFRPRSLPKQHNFCPGSQWYCSQEIMSWAHHGITSPPSLCPICYEDLDVTDSSFLPCSCGFRLCLFCHKKILEDDGRCPGCRKEYGRLKDGEMSMSGGGMARLSLQ</sequence>
<accession>A0A843U8U5</accession>
<evidence type="ECO:0000259" key="3">
    <source>
        <dbReference type="PROSITE" id="PS50089"/>
    </source>
</evidence>